<evidence type="ECO:0000313" key="2">
    <source>
        <dbReference type="Proteomes" id="UP000266258"/>
    </source>
</evidence>
<accession>A0A3A1Y5Y2</accession>
<dbReference type="GO" id="GO:0000271">
    <property type="term" value="P:polysaccharide biosynthetic process"/>
    <property type="evidence" value="ECO:0007669"/>
    <property type="project" value="InterPro"/>
</dbReference>
<protein>
    <recommendedName>
        <fullName evidence="3">Capsular polysaccharide export protein</fullName>
    </recommendedName>
</protein>
<dbReference type="EMBL" id="NRJH01000012">
    <property type="protein sequence ID" value="RIY33663.1"/>
    <property type="molecule type" value="Genomic_DNA"/>
</dbReference>
<evidence type="ECO:0008006" key="3">
    <source>
        <dbReference type="Google" id="ProtNLM"/>
    </source>
</evidence>
<dbReference type="CDD" id="cd16439">
    <property type="entry name" value="beta_Kdo_transferase_KpsC_2"/>
    <property type="match status" value="1"/>
</dbReference>
<keyword evidence="2" id="KW-1185">Reference proteome</keyword>
<dbReference type="Proteomes" id="UP000266258">
    <property type="component" value="Unassembled WGS sequence"/>
</dbReference>
<dbReference type="OrthoDB" id="543755at2"/>
<comment type="caution">
    <text evidence="1">The sequence shown here is derived from an EMBL/GenBank/DDBJ whole genome shotgun (WGS) entry which is preliminary data.</text>
</comment>
<dbReference type="GO" id="GO:0015774">
    <property type="term" value="P:polysaccharide transport"/>
    <property type="evidence" value="ECO:0007669"/>
    <property type="project" value="InterPro"/>
</dbReference>
<dbReference type="RefSeq" id="WP_119496485.1">
    <property type="nucleotide sequence ID" value="NZ_NRJH01000012.1"/>
</dbReference>
<dbReference type="AlphaFoldDB" id="A0A3A1Y5Y2"/>
<dbReference type="CDD" id="cd16440">
    <property type="entry name" value="beta_Kdo_transferase_KpsC_1"/>
    <property type="match status" value="1"/>
</dbReference>
<dbReference type="Pfam" id="PF05159">
    <property type="entry name" value="Capsule_synth"/>
    <property type="match status" value="2"/>
</dbReference>
<organism evidence="1 2">
    <name type="scientific">Psittacicella melopsittaci</name>
    <dbReference type="NCBI Taxonomy" id="2028576"/>
    <lineage>
        <taxon>Bacteria</taxon>
        <taxon>Pseudomonadati</taxon>
        <taxon>Pseudomonadota</taxon>
        <taxon>Gammaproteobacteria</taxon>
        <taxon>Pasteurellales</taxon>
        <taxon>Psittacicellaceae</taxon>
        <taxon>Psittacicella</taxon>
    </lineage>
</organism>
<gene>
    <name evidence="1" type="ORF">CJP74_01360</name>
</gene>
<proteinExistence type="predicted"/>
<dbReference type="InterPro" id="IPR007833">
    <property type="entry name" value="Capsule_polysaccharide_synth"/>
</dbReference>
<sequence>MTAIAYSFSRKLITTSAHFFPELEFKYAWRSPQVRAGEIQSFFAQEAGQFTPAQEEINLSSPLVVGWGYRQTTVKARALAQEQGISYLALEDGFIRSLGLGVTGSAPLSLVYDHLGIYYDLSAPSRLEELLLSPASPAELAQAEQVAQFIVKHAISKYNHAQGFQVPDNYEASKPVVLVVDQTFQDMAIVYGQADEQTFKQMLAQAQAENPEAQIWIKTHPDVLCGKKQGYYPLDLEGVTFIGDCNPQSLLAYVDKVYAVTSQLGFEALLAGKQVVTFGASWYGAWGLTDDRHPFMQALASTPRRKKLTLAHLVLGAYLRYPRYLDPATGKPGHIWQVLTYLAQQKILQPSLQGQIYALDMSFWKRAVVKPFLPREVKFTSSKKLAKLLAKQGQAIANTKLLVWGQGKRGLELGEKYHLPIIRMEDGFIRSVGLGSNLVAPVSLVLDGQGIYFNSQTPSALESICQNYAFAPYELAQAQELQQRLRQEQIGKYNVGELQVNLELPEDKTIILVPGQVEDDASLAYGSPEVKSNLELLKRVRALNPEAYIIYKPHPDVVSKNRQGVHELEQVLQYADQQIVEANILALIERVDQVHTMTSLAGFEALLRGKQVHCYGLPFYAGWGLTQDQIALPRRQRKLSLAELIAATLLVYPLYKLPTEPGFTNALAAVKYLAAQRQHLKQVAISSSWWQKQQNKLTHLYLTWRRSKR</sequence>
<name>A0A3A1Y5Y2_9GAMM</name>
<evidence type="ECO:0000313" key="1">
    <source>
        <dbReference type="EMBL" id="RIY33663.1"/>
    </source>
</evidence>
<reference evidence="1 2" key="1">
    <citation type="submission" date="2017-08" db="EMBL/GenBank/DDBJ databases">
        <title>Reclassification of Bisgaard taxon 37 and 44.</title>
        <authorList>
            <person name="Christensen H."/>
        </authorList>
    </citation>
    <scope>NUCLEOTIDE SEQUENCE [LARGE SCALE GENOMIC DNA]</scope>
    <source>
        <strain evidence="1 2">B96_4</strain>
    </source>
</reference>